<protein>
    <submittedName>
        <fullName evidence="1">Uncharacterized protein</fullName>
    </submittedName>
</protein>
<proteinExistence type="predicted"/>
<evidence type="ECO:0000313" key="1">
    <source>
        <dbReference type="EMBL" id="RCW33849.1"/>
    </source>
</evidence>
<organism evidence="1 2">
    <name type="scientific">Marinilabilia salmonicolor</name>
    <dbReference type="NCBI Taxonomy" id="989"/>
    <lineage>
        <taxon>Bacteria</taxon>
        <taxon>Pseudomonadati</taxon>
        <taxon>Bacteroidota</taxon>
        <taxon>Bacteroidia</taxon>
        <taxon>Marinilabiliales</taxon>
        <taxon>Marinilabiliaceae</taxon>
        <taxon>Marinilabilia</taxon>
    </lineage>
</organism>
<dbReference type="EMBL" id="QPIZ01000012">
    <property type="protein sequence ID" value="RCW33849.1"/>
    <property type="molecule type" value="Genomic_DNA"/>
</dbReference>
<accession>A0A2T0XH89</accession>
<name>A0A2T0XH89_9BACT</name>
<gene>
    <name evidence="1" type="ORF">DFO77_11211</name>
</gene>
<dbReference type="AlphaFoldDB" id="A0A2T0XH89"/>
<evidence type="ECO:0000313" key="2">
    <source>
        <dbReference type="Proteomes" id="UP000252733"/>
    </source>
</evidence>
<keyword evidence="2" id="KW-1185">Reference proteome</keyword>
<reference evidence="1 2" key="1">
    <citation type="submission" date="2018-07" db="EMBL/GenBank/DDBJ databases">
        <title>Freshwater and sediment microbial communities from various areas in North America, analyzing microbe dynamics in response to fracking.</title>
        <authorList>
            <person name="Lamendella R."/>
        </authorList>
    </citation>
    <scope>NUCLEOTIDE SEQUENCE [LARGE SCALE GENOMIC DNA]</scope>
    <source>
        <strain evidence="1 2">160A</strain>
    </source>
</reference>
<dbReference type="Proteomes" id="UP000252733">
    <property type="component" value="Unassembled WGS sequence"/>
</dbReference>
<comment type="caution">
    <text evidence="1">The sequence shown here is derived from an EMBL/GenBank/DDBJ whole genome shotgun (WGS) entry which is preliminary data.</text>
</comment>
<sequence length="41" mass="4987">MEKLWGLKAAMGLYNREMELNSNCFWWCKTVYLINIREAFL</sequence>